<evidence type="ECO:0000313" key="1">
    <source>
        <dbReference type="EMBL" id="OWK34442.1"/>
    </source>
</evidence>
<accession>A0A225CYW8</accession>
<dbReference type="PANTHER" id="PTHR43737:SF1">
    <property type="entry name" value="DUF1501 DOMAIN-CONTAINING PROTEIN"/>
    <property type="match status" value="1"/>
</dbReference>
<evidence type="ECO:0008006" key="3">
    <source>
        <dbReference type="Google" id="ProtNLM"/>
    </source>
</evidence>
<evidence type="ECO:0000313" key="2">
    <source>
        <dbReference type="Proteomes" id="UP000214646"/>
    </source>
</evidence>
<proteinExistence type="predicted"/>
<dbReference type="SUPFAM" id="SSF53649">
    <property type="entry name" value="Alkaline phosphatase-like"/>
    <property type="match status" value="1"/>
</dbReference>
<dbReference type="RefSeq" id="WP_088260727.1">
    <property type="nucleotide sequence ID" value="NZ_NIDE01000020.1"/>
</dbReference>
<dbReference type="Proteomes" id="UP000214646">
    <property type="component" value="Unassembled WGS sequence"/>
</dbReference>
<keyword evidence="2" id="KW-1185">Reference proteome</keyword>
<dbReference type="PANTHER" id="PTHR43737">
    <property type="entry name" value="BLL7424 PROTEIN"/>
    <property type="match status" value="1"/>
</dbReference>
<gene>
    <name evidence="1" type="ORF">FRUB_10413</name>
</gene>
<dbReference type="InterPro" id="IPR017850">
    <property type="entry name" value="Alkaline_phosphatase_core_sf"/>
</dbReference>
<comment type="caution">
    <text evidence="1">The sequence shown here is derived from an EMBL/GenBank/DDBJ whole genome shotgun (WGS) entry which is preliminary data.</text>
</comment>
<dbReference type="OrthoDB" id="127333at2"/>
<name>A0A225CYW8_9BACT</name>
<protein>
    <recommendedName>
        <fullName evidence="3">DUF1501 domain-containing protein</fullName>
    </recommendedName>
</protein>
<dbReference type="Pfam" id="PF07394">
    <property type="entry name" value="DUF1501"/>
    <property type="match status" value="1"/>
</dbReference>
<sequence>MSRHTHFRHPFISRRAAIQAGAIGLLGLGSNHIAGLQALAAENGSPVAGGKAKAVIYIFLSGGLSQHESFDMKPDAPENIRGEFRPIATRTPGVQICEHLPMLAARSQRWALVRSLTHPYTLHSLGHHVMLTGRTEKPAGFSDSAPRPTDFPAIASVVTGLFAPRNNLPPAAVLPEKLVHVSGRTIPGQFAGEMGPRFDPWFIEASNYRDTKYVHGAFPEYGFQRQTGKMTPPGYQFAAPRLELSRDLLPARVESRVRLLESLDHQHRALDHLAATDEYDRHFHSAASMLLDGRVHRALDVHAASTDLQERYGRNSFGWSLLLARQLIEAGVRMVQVNLGNDESWDTHENAFGNLKNYLLPPTDRAVSTLLDDLHDRGLLDDVLIVMAGEFGRTPRVFVDKTSATKTAGRDHWGMVQTVFFAGGGVKGGTVIGSSDKIGGYPATEPQKPENMAATIYQALGVPQSITWKDSLDRPHNVYHGDPIRGLT</sequence>
<dbReference type="AlphaFoldDB" id="A0A225CYW8"/>
<dbReference type="InterPro" id="IPR010869">
    <property type="entry name" value="DUF1501"/>
</dbReference>
<reference evidence="2" key="1">
    <citation type="submission" date="2017-06" db="EMBL/GenBank/DDBJ databases">
        <title>Genome analysis of Fimbriiglobus ruber SP5, the first member of the order Planctomycetales with confirmed chitinolytic capability.</title>
        <authorList>
            <person name="Ravin N.V."/>
            <person name="Rakitin A.L."/>
            <person name="Ivanova A.A."/>
            <person name="Beletsky A.V."/>
            <person name="Kulichevskaya I.S."/>
            <person name="Mardanov A.V."/>
            <person name="Dedysh S.N."/>
        </authorList>
    </citation>
    <scope>NUCLEOTIDE SEQUENCE [LARGE SCALE GENOMIC DNA]</scope>
    <source>
        <strain evidence="2">SP5</strain>
    </source>
</reference>
<dbReference type="EMBL" id="NIDE01000020">
    <property type="protein sequence ID" value="OWK34442.1"/>
    <property type="molecule type" value="Genomic_DNA"/>
</dbReference>
<organism evidence="1 2">
    <name type="scientific">Fimbriiglobus ruber</name>
    <dbReference type="NCBI Taxonomy" id="1908690"/>
    <lineage>
        <taxon>Bacteria</taxon>
        <taxon>Pseudomonadati</taxon>
        <taxon>Planctomycetota</taxon>
        <taxon>Planctomycetia</taxon>
        <taxon>Gemmatales</taxon>
        <taxon>Gemmataceae</taxon>
        <taxon>Fimbriiglobus</taxon>
    </lineage>
</organism>